<dbReference type="EC" id="3.1.3.15" evidence="3 8"/>
<keyword evidence="5 8" id="KW-0378">Hydrolase</keyword>
<dbReference type="PANTHER" id="PTHR21039">
    <property type="entry name" value="HISTIDINOL PHOSPHATASE-RELATED"/>
    <property type="match status" value="1"/>
</dbReference>
<keyword evidence="11" id="KW-1185">Reference proteome</keyword>
<evidence type="ECO:0000313" key="10">
    <source>
        <dbReference type="EMBL" id="MBR7797765.1"/>
    </source>
</evidence>
<name>A0A941DVX4_9BACI</name>
<organism evidence="10 11">
    <name type="scientific">Virgibacillus salarius</name>
    <dbReference type="NCBI Taxonomy" id="447199"/>
    <lineage>
        <taxon>Bacteria</taxon>
        <taxon>Bacillati</taxon>
        <taxon>Bacillota</taxon>
        <taxon>Bacilli</taxon>
        <taxon>Bacillales</taxon>
        <taxon>Bacillaceae</taxon>
        <taxon>Virgibacillus</taxon>
    </lineage>
</organism>
<comment type="caution">
    <text evidence="10">The sequence shown here is derived from an EMBL/GenBank/DDBJ whole genome shotgun (WGS) entry which is preliminary data.</text>
</comment>
<evidence type="ECO:0000256" key="4">
    <source>
        <dbReference type="ARBA" id="ARBA00022605"/>
    </source>
</evidence>
<reference evidence="10" key="1">
    <citation type="submission" date="2021-04" db="EMBL/GenBank/DDBJ databases">
        <title>Isolation and polyphasic classification of algal microorganism.</title>
        <authorList>
            <person name="Wang S."/>
        </authorList>
    </citation>
    <scope>NUCLEOTIDE SEQUENCE</scope>
    <source>
        <strain evidence="10">720a</strain>
    </source>
</reference>
<evidence type="ECO:0000256" key="6">
    <source>
        <dbReference type="ARBA" id="ARBA00023102"/>
    </source>
</evidence>
<dbReference type="GO" id="GO:0004401">
    <property type="term" value="F:histidinol-phosphatase activity"/>
    <property type="evidence" value="ECO:0007669"/>
    <property type="project" value="UniProtKB-UniRule"/>
</dbReference>
<evidence type="ECO:0000256" key="5">
    <source>
        <dbReference type="ARBA" id="ARBA00022801"/>
    </source>
</evidence>
<gene>
    <name evidence="10" type="ORF">KCX74_17175</name>
</gene>
<proteinExistence type="inferred from homology"/>
<evidence type="ECO:0000259" key="9">
    <source>
        <dbReference type="SMART" id="SM00481"/>
    </source>
</evidence>
<dbReference type="Proteomes" id="UP000675284">
    <property type="component" value="Unassembled WGS sequence"/>
</dbReference>
<dbReference type="NCBIfam" id="TIGR01856">
    <property type="entry name" value="hisJ_fam"/>
    <property type="match status" value="1"/>
</dbReference>
<feature type="domain" description="Polymerase/histidinol phosphatase N-terminal" evidence="9">
    <location>
        <begin position="2"/>
        <end position="84"/>
    </location>
</feature>
<protein>
    <recommendedName>
        <fullName evidence="3 8">Histidinol-phosphatase</fullName>
        <shortName evidence="8">HolPase</shortName>
        <ecNumber evidence="3 8">3.1.3.15</ecNumber>
    </recommendedName>
</protein>
<dbReference type="InterPro" id="IPR004013">
    <property type="entry name" value="PHP_dom"/>
</dbReference>
<evidence type="ECO:0000313" key="11">
    <source>
        <dbReference type="Proteomes" id="UP000675284"/>
    </source>
</evidence>
<comment type="pathway">
    <text evidence="1 8">Amino-acid biosynthesis; L-histidine biosynthesis; L-histidine from 5-phospho-alpha-D-ribose 1-diphosphate: step 8/9.</text>
</comment>
<evidence type="ECO:0000256" key="2">
    <source>
        <dbReference type="ARBA" id="ARBA00009152"/>
    </source>
</evidence>
<comment type="similarity">
    <text evidence="2 8">Belongs to the PHP hydrolase family. HisK subfamily.</text>
</comment>
<dbReference type="SMART" id="SM00481">
    <property type="entry name" value="POLIIIAc"/>
    <property type="match status" value="1"/>
</dbReference>
<comment type="catalytic activity">
    <reaction evidence="7 8">
        <text>L-histidinol phosphate + H2O = L-histidinol + phosphate</text>
        <dbReference type="Rhea" id="RHEA:14465"/>
        <dbReference type="ChEBI" id="CHEBI:15377"/>
        <dbReference type="ChEBI" id="CHEBI:43474"/>
        <dbReference type="ChEBI" id="CHEBI:57699"/>
        <dbReference type="ChEBI" id="CHEBI:57980"/>
        <dbReference type="EC" id="3.1.3.15"/>
    </reaction>
</comment>
<accession>A0A941DVX4</accession>
<dbReference type="RefSeq" id="WP_166530851.1">
    <property type="nucleotide sequence ID" value="NZ_JAGSOT010000069.1"/>
</dbReference>
<keyword evidence="6 8" id="KW-0368">Histidine biosynthesis</keyword>
<evidence type="ECO:0000256" key="8">
    <source>
        <dbReference type="RuleBase" id="RU366003"/>
    </source>
</evidence>
<evidence type="ECO:0000256" key="7">
    <source>
        <dbReference type="ARBA" id="ARBA00049158"/>
    </source>
</evidence>
<dbReference type="GO" id="GO:0005737">
    <property type="term" value="C:cytoplasm"/>
    <property type="evidence" value="ECO:0007669"/>
    <property type="project" value="TreeGrafter"/>
</dbReference>
<dbReference type="EMBL" id="JAGSOT010000069">
    <property type="protein sequence ID" value="MBR7797765.1"/>
    <property type="molecule type" value="Genomic_DNA"/>
</dbReference>
<evidence type="ECO:0000256" key="1">
    <source>
        <dbReference type="ARBA" id="ARBA00004970"/>
    </source>
</evidence>
<dbReference type="Gene3D" id="3.20.20.140">
    <property type="entry name" value="Metal-dependent hydrolases"/>
    <property type="match status" value="1"/>
</dbReference>
<dbReference type="InterPro" id="IPR016195">
    <property type="entry name" value="Pol/histidinol_Pase-like"/>
</dbReference>
<dbReference type="InterPro" id="IPR003141">
    <property type="entry name" value="Pol/His_phosphatase_N"/>
</dbReference>
<dbReference type="GO" id="GO:0000105">
    <property type="term" value="P:L-histidine biosynthetic process"/>
    <property type="evidence" value="ECO:0007669"/>
    <property type="project" value="UniProtKB-UniRule"/>
</dbReference>
<dbReference type="SUPFAM" id="SSF89550">
    <property type="entry name" value="PHP domain-like"/>
    <property type="match status" value="1"/>
</dbReference>
<evidence type="ECO:0000256" key="3">
    <source>
        <dbReference type="ARBA" id="ARBA00013085"/>
    </source>
</evidence>
<dbReference type="AlphaFoldDB" id="A0A941DVX4"/>
<dbReference type="InterPro" id="IPR010140">
    <property type="entry name" value="Histidinol_P_phosphatase_HisJ"/>
</dbReference>
<sequence>MFDYHIHSNFSADCDTPMEETIEAALKKGLKEVCFTEHIDEDYPDPTIHFELDLPAYEKKIKEMQCLYKERINIKKGLEIGVQPHLLDNCKQMIQEETFDFIICSMHTTSGMDLHSGAFFQGKTVDEAYQAYYQELLDCITHFKDFQVLGHIDLIKRYTQTRKNEHSFLNLIEEIFHEIIPAGKGIEINTSGFRYGLNSAMPSKDILKLYKECGGEIITIGSDSHQASTVGYGLAEAIELLRSLGFSYITTFKGKQPVFHHI</sequence>
<dbReference type="PANTHER" id="PTHR21039:SF0">
    <property type="entry name" value="HISTIDINOL-PHOSPHATASE"/>
    <property type="match status" value="1"/>
</dbReference>
<dbReference type="Pfam" id="PF02811">
    <property type="entry name" value="PHP"/>
    <property type="match status" value="1"/>
</dbReference>
<keyword evidence="4 8" id="KW-0028">Amino-acid biosynthesis</keyword>